<dbReference type="PANTHER" id="PTHR37947">
    <property type="entry name" value="BLL2462 PROTEIN"/>
    <property type="match status" value="1"/>
</dbReference>
<feature type="transmembrane region" description="Helical" evidence="1">
    <location>
        <begin position="33"/>
        <end position="54"/>
    </location>
</feature>
<sequence>MDKLTIIYITLAAITALLLALFQYLYKSKLKSNLKYVLTALRAISIFGILLLLINPKFESYTYFDEKPTLVVAVDNSESVSYLKQGKNAKDVVKALNNNSELKERFNIQAYSFGKSVNTLDTLNFNERQSNLALALKQFGEVYANQTAPIIILSDGNQTYGSDYSYIAKGVKQPIYPVILGDSTVYSDLSIKQLNVNRYVYLKNKFPVEIIANYSGNETINTELKIWSGNSVVFRKSLQFNALKSSEIISTALIANSVGVKTYRVELVALDNEKNKVNNVKNFGVEVIDQKTNIALVYDRLHPDLGALKKAIESNEQRSVSILKPKDVINKINDFQLVILYQPNNNFNSILKEIKEQKINTFIISGATTNWNLLNQSQTYFKQTISNQTENFQPSLNRNYGTFIVENLDFNTFPPLKSEFGTLEISVPHETLLYRSVNGIKTEDILLATFEADGTKHAILSGEDIWRWRAQSFINTNSFNGFDEFINKLVQYLSSNKKRKRINIDYKSFYNGNDDVIISAQYFNKNFEFDTSASLSIVLKNKDDDSIREVPLLLNNGNYTVDLSGINAGLYDFTIKHNSESVTASGSFQILEYNVEQQFLNADITKLKTIAETSNGSAYFPSQIDEMISTLISDNRYKTIQKGTKNIVPLIDWKYLLGLIALSLFIEWFIRKYNGLI</sequence>
<name>A0A1G8DNF9_9FLAO</name>
<dbReference type="AlphaFoldDB" id="A0A1G8DNF9"/>
<dbReference type="STRING" id="262004.SAMN04489796_103259"/>
<keyword evidence="3" id="KW-1185">Reference proteome</keyword>
<dbReference type="OrthoDB" id="9763076at2"/>
<evidence type="ECO:0000313" key="2">
    <source>
        <dbReference type="EMBL" id="SDH59135.1"/>
    </source>
</evidence>
<dbReference type="RefSeq" id="WP_092467647.1">
    <property type="nucleotide sequence ID" value="NZ_FNCZ01000003.1"/>
</dbReference>
<dbReference type="SUPFAM" id="SSF53300">
    <property type="entry name" value="vWA-like"/>
    <property type="match status" value="1"/>
</dbReference>
<accession>A0A1G8DNF9</accession>
<evidence type="ECO:0008006" key="4">
    <source>
        <dbReference type="Google" id="ProtNLM"/>
    </source>
</evidence>
<keyword evidence="1" id="KW-1133">Transmembrane helix</keyword>
<evidence type="ECO:0000313" key="3">
    <source>
        <dbReference type="Proteomes" id="UP000199492"/>
    </source>
</evidence>
<dbReference type="EMBL" id="FNCZ01000003">
    <property type="protein sequence ID" value="SDH59135.1"/>
    <property type="molecule type" value="Genomic_DNA"/>
</dbReference>
<reference evidence="3" key="1">
    <citation type="submission" date="2016-10" db="EMBL/GenBank/DDBJ databases">
        <authorList>
            <person name="Varghese N."/>
            <person name="Submissions S."/>
        </authorList>
    </citation>
    <scope>NUCLEOTIDE SEQUENCE [LARGE SCALE GENOMIC DNA]</scope>
    <source>
        <strain evidence="3">DSM 15363</strain>
    </source>
</reference>
<protein>
    <recommendedName>
        <fullName evidence="4">VWA domain-containing protein</fullName>
    </recommendedName>
</protein>
<organism evidence="2 3">
    <name type="scientific">Winogradskyella thalassocola</name>
    <dbReference type="NCBI Taxonomy" id="262004"/>
    <lineage>
        <taxon>Bacteria</taxon>
        <taxon>Pseudomonadati</taxon>
        <taxon>Bacteroidota</taxon>
        <taxon>Flavobacteriia</taxon>
        <taxon>Flavobacteriales</taxon>
        <taxon>Flavobacteriaceae</taxon>
        <taxon>Winogradskyella</taxon>
    </lineage>
</organism>
<keyword evidence="1" id="KW-0812">Transmembrane</keyword>
<feature type="transmembrane region" description="Helical" evidence="1">
    <location>
        <begin position="6"/>
        <end position="26"/>
    </location>
</feature>
<dbReference type="InterPro" id="IPR036465">
    <property type="entry name" value="vWFA_dom_sf"/>
</dbReference>
<keyword evidence="1" id="KW-0472">Membrane</keyword>
<dbReference type="PANTHER" id="PTHR37947:SF1">
    <property type="entry name" value="BLL2462 PROTEIN"/>
    <property type="match status" value="1"/>
</dbReference>
<dbReference type="Proteomes" id="UP000199492">
    <property type="component" value="Unassembled WGS sequence"/>
</dbReference>
<evidence type="ECO:0000256" key="1">
    <source>
        <dbReference type="SAM" id="Phobius"/>
    </source>
</evidence>
<gene>
    <name evidence="2" type="ORF">SAMN04489796_103259</name>
</gene>
<proteinExistence type="predicted"/>